<dbReference type="InterPro" id="IPR036397">
    <property type="entry name" value="RNaseH_sf"/>
</dbReference>
<accession>A0A024UJ83</accession>
<dbReference type="Gene3D" id="3.30.420.10">
    <property type="entry name" value="Ribonuclease H-like superfamily/Ribonuclease H"/>
    <property type="match status" value="1"/>
</dbReference>
<organism evidence="1">
    <name type="scientific">Aphanomyces invadans</name>
    <dbReference type="NCBI Taxonomy" id="157072"/>
    <lineage>
        <taxon>Eukaryota</taxon>
        <taxon>Sar</taxon>
        <taxon>Stramenopiles</taxon>
        <taxon>Oomycota</taxon>
        <taxon>Saprolegniomycetes</taxon>
        <taxon>Saprolegniales</taxon>
        <taxon>Verrucalvaceae</taxon>
        <taxon>Aphanomyces</taxon>
    </lineage>
</organism>
<gene>
    <name evidence="1" type="ORF">H310_02634</name>
</gene>
<dbReference type="RefSeq" id="XP_008864429.1">
    <property type="nucleotide sequence ID" value="XM_008866207.1"/>
</dbReference>
<dbReference type="VEuPathDB" id="FungiDB:H310_02634"/>
<evidence type="ECO:0008006" key="2">
    <source>
        <dbReference type="Google" id="ProtNLM"/>
    </source>
</evidence>
<name>A0A024UJ83_9STRA</name>
<dbReference type="EMBL" id="KI913955">
    <property type="protein sequence ID" value="ETW06354.1"/>
    <property type="molecule type" value="Genomic_DNA"/>
</dbReference>
<reference evidence="1" key="1">
    <citation type="submission" date="2013-12" db="EMBL/GenBank/DDBJ databases">
        <title>The Genome Sequence of Aphanomyces invadans NJM9701.</title>
        <authorList>
            <consortium name="The Broad Institute Genomics Platform"/>
            <person name="Russ C."/>
            <person name="Tyler B."/>
            <person name="van West P."/>
            <person name="Dieguez-Uribeondo J."/>
            <person name="Young S.K."/>
            <person name="Zeng Q."/>
            <person name="Gargeya S."/>
            <person name="Fitzgerald M."/>
            <person name="Abouelleil A."/>
            <person name="Alvarado L."/>
            <person name="Chapman S.B."/>
            <person name="Gainer-Dewar J."/>
            <person name="Goldberg J."/>
            <person name="Griggs A."/>
            <person name="Gujja S."/>
            <person name="Hansen M."/>
            <person name="Howarth C."/>
            <person name="Imamovic A."/>
            <person name="Ireland A."/>
            <person name="Larimer J."/>
            <person name="McCowan C."/>
            <person name="Murphy C."/>
            <person name="Pearson M."/>
            <person name="Poon T.W."/>
            <person name="Priest M."/>
            <person name="Roberts A."/>
            <person name="Saif S."/>
            <person name="Shea T."/>
            <person name="Sykes S."/>
            <person name="Wortman J."/>
            <person name="Nusbaum C."/>
            <person name="Birren B."/>
        </authorList>
    </citation>
    <scope>NUCLEOTIDE SEQUENCE [LARGE SCALE GENOMIC DNA]</scope>
    <source>
        <strain evidence="1">NJM9701</strain>
    </source>
</reference>
<dbReference type="PANTHER" id="PTHR47169">
    <property type="entry name" value="OS01G0541250 PROTEIN"/>
    <property type="match status" value="1"/>
</dbReference>
<dbReference type="GO" id="GO:0003676">
    <property type="term" value="F:nucleic acid binding"/>
    <property type="evidence" value="ECO:0007669"/>
    <property type="project" value="InterPro"/>
</dbReference>
<sequence>MLLVAVARPRSGLDGEVGCWPLDETIPAECTSKNRPAGTPVLSTVAVPKPVYRDLLLNQLLPAIKRQWVRANGDVNGTIYVQQDNARPHISVDDAEFVQAAAYGGWKIQLMCQPPQSPDLNVLDLGFFNSIQALQQQMECRSIEELVCAVDESFKALPHATLEKTFQTWKRIMRVVASIKGDNKYKMPRSVSTEDDVIALEMMNLRLEEEDRMNEIADLVSILTV</sequence>
<dbReference type="OrthoDB" id="166546at2759"/>
<protein>
    <recommendedName>
        <fullName evidence="2">Tc1-like transposase DDE domain-containing protein</fullName>
    </recommendedName>
</protein>
<proteinExistence type="predicted"/>
<evidence type="ECO:0000313" key="1">
    <source>
        <dbReference type="EMBL" id="ETW06354.1"/>
    </source>
</evidence>
<dbReference type="GeneID" id="20079684"/>
<dbReference type="AlphaFoldDB" id="A0A024UJ83"/>